<feature type="domain" description="ABC-2 type transporter transmembrane" evidence="7">
    <location>
        <begin position="26"/>
        <end position="153"/>
    </location>
</feature>
<feature type="transmembrane region" description="Helical" evidence="6">
    <location>
        <begin position="21"/>
        <end position="44"/>
    </location>
</feature>
<evidence type="ECO:0000313" key="9">
    <source>
        <dbReference type="Proteomes" id="UP001239759"/>
    </source>
</evidence>
<dbReference type="RefSeq" id="WP_272722760.1">
    <property type="nucleotide sequence ID" value="NZ_JAQPSK010000001.1"/>
</dbReference>
<dbReference type="PANTHER" id="PTHR43077">
    <property type="entry name" value="TRANSPORT PERMEASE YVFS-RELATED"/>
    <property type="match status" value="1"/>
</dbReference>
<feature type="transmembrane region" description="Helical" evidence="6">
    <location>
        <begin position="581"/>
        <end position="609"/>
    </location>
</feature>
<feature type="transmembrane region" description="Helical" evidence="6">
    <location>
        <begin position="615"/>
        <end position="639"/>
    </location>
</feature>
<evidence type="ECO:0000256" key="4">
    <source>
        <dbReference type="ARBA" id="ARBA00023136"/>
    </source>
</evidence>
<sequence>MNNILSILRNDLRAIRGNVMTGVIVFGLVIIPLLFTGFNILASWDPFSNTDRLKIAVASKDEGHESDLASLRLNLGDEVLSQLSRNEQVDWVLTNADDALEGTKSGEYYAGIVLPENFSQELLTFYIEGTEPAKLDLYTNEKKNALSTTITERSASGVIERIDESFTRVVTTVGLGVVESLDNYLEEEETQAALDNVANRIENIGTRLNSSAATVRSLANLVDSAIPLAQAADNILRAAGSHTASGPGASSGAGTGTGAGAGADGSSPIDALSATLNDSTGALENSLGATSQAYAALSDQFDELLNNAQAATAQTAQTYRTAAERVAQQTAAFQGVRDALEREVGNLPLPGPVSAGYQQVRAQLDASIAQSNALHDSLTTTADRIESGTGNARRSRQQTQEAIAAARQAVDNARTAYRENLQPQLNTLRGSVNTVVNDIAAVRAEIADVRNTLSSTSGGPESSLLRARDGADRLADTLYEQARRFADLERQFAEVREGGDLSKLADIIGSDPELLASRISAPVAVERKPVFAVASFGVGMTPFYLALALWVGALLTCVLMRSNAEHKYLSDDGEFTRNQIYLGRVATFLLIGIAQATFAVGGLIFFVQIQPEHPLLLWLSAVLASSVFMLIVHALVIAFDSAGKALAVLLLIVQVSGSGGAYPLPLLPHWFQSVSPWLPATYAIDAFRSAIAGVYQGDIFRDLGMLLLFAIPALVLGLWLRRAMDSYHQRLQKGIRETRVMQ</sequence>
<feature type="compositionally biased region" description="Gly residues" evidence="5">
    <location>
        <begin position="249"/>
        <end position="263"/>
    </location>
</feature>
<organism evidence="8 9">
    <name type="scientific">Corynebacterium pseudodiphtheriticum</name>
    <dbReference type="NCBI Taxonomy" id="37637"/>
    <lineage>
        <taxon>Bacteria</taxon>
        <taxon>Bacillati</taxon>
        <taxon>Actinomycetota</taxon>
        <taxon>Actinomycetes</taxon>
        <taxon>Mycobacteriales</taxon>
        <taxon>Corynebacteriaceae</taxon>
        <taxon>Corynebacterium</taxon>
    </lineage>
</organism>
<dbReference type="InterPro" id="IPR017501">
    <property type="entry name" value="Phage_infect_YhgE_C"/>
</dbReference>
<evidence type="ECO:0000256" key="5">
    <source>
        <dbReference type="SAM" id="MobiDB-lite"/>
    </source>
</evidence>
<accession>A0ABT7FYD5</accession>
<name>A0ABT7FYD5_9CORY</name>
<feature type="transmembrane region" description="Helical" evidence="6">
    <location>
        <begin position="703"/>
        <end position="720"/>
    </location>
</feature>
<keyword evidence="4 6" id="KW-0472">Membrane</keyword>
<feature type="transmembrane region" description="Helical" evidence="6">
    <location>
        <begin position="543"/>
        <end position="560"/>
    </location>
</feature>
<reference evidence="8 9" key="1">
    <citation type="submission" date="2023-05" db="EMBL/GenBank/DDBJ databases">
        <title>Metabolic capabilities are highly conserved among human nasal-associated Corynebacterium species in pangenomic analyses.</title>
        <authorList>
            <person name="Tran T.H."/>
            <person name="Roberts A.Q."/>
            <person name="Escapa I.F."/>
            <person name="Gao W."/>
            <person name="Conlan S."/>
            <person name="Kong H."/>
            <person name="Segre J.A."/>
            <person name="Kelly M.S."/>
            <person name="Lemon K.P."/>
        </authorList>
    </citation>
    <scope>NUCLEOTIDE SEQUENCE [LARGE SCALE GENOMIC DNA]</scope>
    <source>
        <strain evidence="8 9">KPL3772</strain>
    </source>
</reference>
<keyword evidence="9" id="KW-1185">Reference proteome</keyword>
<dbReference type="InterPro" id="IPR013525">
    <property type="entry name" value="ABC2_TM"/>
</dbReference>
<dbReference type="EMBL" id="JASNUQ010000020">
    <property type="protein sequence ID" value="MDK4291007.1"/>
    <property type="molecule type" value="Genomic_DNA"/>
</dbReference>
<dbReference type="InterPro" id="IPR051328">
    <property type="entry name" value="T7SS_ABC-Transporter"/>
</dbReference>
<evidence type="ECO:0000256" key="2">
    <source>
        <dbReference type="ARBA" id="ARBA00022692"/>
    </source>
</evidence>
<dbReference type="Proteomes" id="UP001239759">
    <property type="component" value="Unassembled WGS sequence"/>
</dbReference>
<keyword evidence="2 6" id="KW-0812">Transmembrane</keyword>
<dbReference type="Gene3D" id="3.40.1710.10">
    <property type="entry name" value="abc type-2 transporter like domain"/>
    <property type="match status" value="1"/>
</dbReference>
<evidence type="ECO:0000256" key="1">
    <source>
        <dbReference type="ARBA" id="ARBA00004141"/>
    </source>
</evidence>
<dbReference type="NCBIfam" id="TIGR03061">
    <property type="entry name" value="pip_yhgE_Nterm"/>
    <property type="match status" value="1"/>
</dbReference>
<proteinExistence type="predicted"/>
<evidence type="ECO:0000259" key="7">
    <source>
        <dbReference type="Pfam" id="PF12698"/>
    </source>
</evidence>
<comment type="subcellular location">
    <subcellularLocation>
        <location evidence="1">Membrane</location>
        <topology evidence="1">Multi-pass membrane protein</topology>
    </subcellularLocation>
</comment>
<dbReference type="PANTHER" id="PTHR43077:SF10">
    <property type="entry name" value="TRANSPORT PERMEASE PROTEIN"/>
    <property type="match status" value="1"/>
</dbReference>
<dbReference type="NCBIfam" id="TIGR03062">
    <property type="entry name" value="pip_yhgE_Cterm"/>
    <property type="match status" value="1"/>
</dbReference>
<feature type="domain" description="ABC-2 type transporter transmembrane" evidence="7">
    <location>
        <begin position="575"/>
        <end position="719"/>
    </location>
</feature>
<protein>
    <submittedName>
        <fullName evidence="8">YhgE/Pip domain-containing protein</fullName>
    </submittedName>
</protein>
<feature type="region of interest" description="Disordered" evidence="5">
    <location>
        <begin position="240"/>
        <end position="265"/>
    </location>
</feature>
<evidence type="ECO:0000313" key="8">
    <source>
        <dbReference type="EMBL" id="MDK4291007.1"/>
    </source>
</evidence>
<comment type="caution">
    <text evidence="8">The sequence shown here is derived from an EMBL/GenBank/DDBJ whole genome shotgun (WGS) entry which is preliminary data.</text>
</comment>
<dbReference type="InterPro" id="IPR017500">
    <property type="entry name" value="Phage_infect_YhgE_N"/>
</dbReference>
<evidence type="ECO:0000256" key="3">
    <source>
        <dbReference type="ARBA" id="ARBA00022989"/>
    </source>
</evidence>
<dbReference type="Pfam" id="PF12698">
    <property type="entry name" value="ABC2_membrane_3"/>
    <property type="match status" value="2"/>
</dbReference>
<evidence type="ECO:0000256" key="6">
    <source>
        <dbReference type="SAM" id="Phobius"/>
    </source>
</evidence>
<gene>
    <name evidence="8" type="ORF">QPX23_09830</name>
</gene>
<feature type="transmembrane region" description="Helical" evidence="6">
    <location>
        <begin position="646"/>
        <end position="664"/>
    </location>
</feature>
<keyword evidence="3 6" id="KW-1133">Transmembrane helix</keyword>